<organism evidence="1">
    <name type="scientific">hydrothermal vent metagenome</name>
    <dbReference type="NCBI Taxonomy" id="652676"/>
    <lineage>
        <taxon>unclassified sequences</taxon>
        <taxon>metagenomes</taxon>
        <taxon>ecological metagenomes</taxon>
    </lineage>
</organism>
<proteinExistence type="predicted"/>
<evidence type="ECO:0008006" key="2">
    <source>
        <dbReference type="Google" id="ProtNLM"/>
    </source>
</evidence>
<name>A0A3B0ZNZ2_9ZZZZ</name>
<protein>
    <recommendedName>
        <fullName evidence="2">DUF2066 domain-containing protein</fullName>
    </recommendedName>
</protein>
<accession>A0A3B0ZNZ2</accession>
<reference evidence="1" key="1">
    <citation type="submission" date="2018-06" db="EMBL/GenBank/DDBJ databases">
        <authorList>
            <person name="Zhirakovskaya E."/>
        </authorList>
    </citation>
    <scope>NUCLEOTIDE SEQUENCE</scope>
</reference>
<dbReference type="AlphaFoldDB" id="A0A3B0ZNZ2"/>
<sequence length="413" mass="46754">MPALANYRVCDAIYLTCTSSPHSVHHMNRLFYLFSLLWCGLFCSGLQAATIEGLYEAEVPVERQTDRERDRVLPLAFQQVLIKVVGQHQLDPDVVKRLSRNASRFTQQFRFQENPEWREYQDSLIVVPSLGWTSSKQTVDLESEQQAPVVPPAPYLLWVRFDESMVNQALMAESLPIWGKERPAMLLWLAIEQQSERAILGGDFSLELQAQIKALSQQRGIPLWLPLLDLEDQQKVSVGDLRGGFEAPILDASKRYRPDRVAVGRLQQINEAVWRVQWQLLGGGDEAISAIHRDSSGLVVGLDEGLNLLLDQLGARFAQHLNVDQKNKVVLRIHGVTDLAAYARVSEYLLGLDLVKRLHIKEVSKGLLLVELEALGDVGAVERLLALGRQLQPVIYDSEAFERKDELHYQLRP</sequence>
<gene>
    <name evidence="1" type="ORF">MNBD_GAMMA18-316</name>
</gene>
<dbReference type="EMBL" id="UOFP01000254">
    <property type="protein sequence ID" value="VAW89142.1"/>
    <property type="molecule type" value="Genomic_DNA"/>
</dbReference>
<dbReference type="InterPro" id="IPR018642">
    <property type="entry name" value="DUF2066"/>
</dbReference>
<evidence type="ECO:0000313" key="1">
    <source>
        <dbReference type="EMBL" id="VAW89142.1"/>
    </source>
</evidence>
<dbReference type="Pfam" id="PF09839">
    <property type="entry name" value="DUF2066"/>
    <property type="match status" value="1"/>
</dbReference>